<dbReference type="InterPro" id="IPR012893">
    <property type="entry name" value="HipA-like_C"/>
</dbReference>
<dbReference type="AlphaFoldDB" id="A0A1V1P4T1"/>
<evidence type="ECO:0000256" key="1">
    <source>
        <dbReference type="ARBA" id="ARBA00022679"/>
    </source>
</evidence>
<gene>
    <name evidence="4" type="ORF">OMM_03736</name>
</gene>
<dbReference type="GO" id="GO:0016301">
    <property type="term" value="F:kinase activity"/>
    <property type="evidence" value="ECO:0007669"/>
    <property type="project" value="UniProtKB-KW"/>
</dbReference>
<protein>
    <recommendedName>
        <fullName evidence="3">HipA-like C-terminal domain-containing protein</fullName>
    </recommendedName>
</protein>
<evidence type="ECO:0000259" key="3">
    <source>
        <dbReference type="Pfam" id="PF07804"/>
    </source>
</evidence>
<sequence length="320" mass="37659">MNTRQRPTAIDISNWLFDDEYDSIYPKGARDKKAIISPKICQHPCIVKNHRYLLKKSSHRYPDQFWIEIIAYQLGCLMNIPVPPSFVAIDQFGQIGALIEWFYDDKNTHFLEYIDGGDLIMGYIPDFDRKKGEKHNFETIMQIMNSFAHDSHYLCSENWKEYWAKVFVFDAVTGNTDRHQDNWGICLYKTDSNKTLIQLSPAFDNGTSMGHEIIEQNIHLFKNLGKIQKYIQKGTNHMKWHIDDPSRMNHIDFLCNYIHIYPETKSIVMSSLQFDLDHFKTMLNSLIMIDVPVTLTQNKLWLIFNLIKLRREMILKRIGG</sequence>
<feature type="domain" description="HipA-like C-terminal" evidence="3">
    <location>
        <begin position="28"/>
        <end position="208"/>
    </location>
</feature>
<comment type="caution">
    <text evidence="4">The sequence shown here is derived from an EMBL/GenBank/DDBJ whole genome shotgun (WGS) entry which is preliminary data.</text>
</comment>
<dbReference type="Proteomes" id="UP000189670">
    <property type="component" value="Unassembled WGS sequence"/>
</dbReference>
<evidence type="ECO:0000313" key="5">
    <source>
        <dbReference type="Proteomes" id="UP000189670"/>
    </source>
</evidence>
<dbReference type="Pfam" id="PF07804">
    <property type="entry name" value="HipA_C"/>
    <property type="match status" value="1"/>
</dbReference>
<organism evidence="4 5">
    <name type="scientific">Candidatus Magnetoglobus multicellularis str. Araruama</name>
    <dbReference type="NCBI Taxonomy" id="890399"/>
    <lineage>
        <taxon>Bacteria</taxon>
        <taxon>Pseudomonadati</taxon>
        <taxon>Thermodesulfobacteriota</taxon>
        <taxon>Desulfobacteria</taxon>
        <taxon>Desulfobacterales</taxon>
        <taxon>Desulfobacteraceae</taxon>
        <taxon>Candidatus Magnetoglobus</taxon>
    </lineage>
</organism>
<keyword evidence="2" id="KW-0418">Kinase</keyword>
<accession>A0A1V1P4T1</accession>
<dbReference type="EMBL" id="ATBP01000573">
    <property type="protein sequence ID" value="ETR69735.1"/>
    <property type="molecule type" value="Genomic_DNA"/>
</dbReference>
<evidence type="ECO:0000256" key="2">
    <source>
        <dbReference type="ARBA" id="ARBA00022777"/>
    </source>
</evidence>
<keyword evidence="1" id="KW-0808">Transferase</keyword>
<name>A0A1V1P4T1_9BACT</name>
<reference evidence="5" key="1">
    <citation type="submission" date="2012-11" db="EMBL/GenBank/DDBJ databases">
        <authorList>
            <person name="Lucero-Rivera Y.E."/>
            <person name="Tovar-Ramirez D."/>
        </authorList>
    </citation>
    <scope>NUCLEOTIDE SEQUENCE [LARGE SCALE GENOMIC DNA]</scope>
    <source>
        <strain evidence="5">Araruama</strain>
    </source>
</reference>
<proteinExistence type="predicted"/>
<dbReference type="Gene3D" id="1.10.1070.20">
    <property type="match status" value="1"/>
</dbReference>
<evidence type="ECO:0000313" key="4">
    <source>
        <dbReference type="EMBL" id="ETR69735.1"/>
    </source>
</evidence>